<dbReference type="SUPFAM" id="SSF52540">
    <property type="entry name" value="P-loop containing nucleoside triphosphate hydrolases"/>
    <property type="match status" value="1"/>
</dbReference>
<gene>
    <name evidence="1" type="ORF">J1C47_00045</name>
</gene>
<sequence length="368" mass="39844">MSAAPGAASIEAYATHDEIDGVPQPFVTPQLFGHGQAFGEMLEARRSGRMHHAWLLQGPAGIGKATAAFCFARLLSGAATREEPEATIGFRSDDPVFRQIAIGSLPGLIHVTRPPVERGTGFRTQITVEEVRRLGRFFHATASGEGWRIAIVDPADDLNRSAANALLKLLEEPPARSLFLLVNHTPGRLLPTIRSRCRLARFEELSGDELTRVLAAFGHPLDPDDAGTIVRAAEGSVRRALMLAANGGVEIGRTLETLLSAGELDVNGLQALLDQLTGRGREASFELFLSLLLDRVARESHRRLEGADIGAAAAFAELWQAESRRLGEGAAFNLDRKQMAMTTASRYFALKAALERRRSRDEALALGD</sequence>
<protein>
    <submittedName>
        <fullName evidence="1">DNA polymerase III subunit delta</fullName>
        <ecNumber evidence="1">2.7.7.7</ecNumber>
    </submittedName>
</protein>
<accession>A0ABS3IX71</accession>
<dbReference type="EMBL" id="JAFMPY010000001">
    <property type="protein sequence ID" value="MBO0902016.1"/>
    <property type="molecule type" value="Genomic_DNA"/>
</dbReference>
<dbReference type="EC" id="2.7.7.7" evidence="1"/>
<dbReference type="Proteomes" id="UP000664288">
    <property type="component" value="Unassembled WGS sequence"/>
</dbReference>
<dbReference type="NCBIfam" id="NF006586">
    <property type="entry name" value="PRK09112.1"/>
    <property type="match status" value="1"/>
</dbReference>
<evidence type="ECO:0000313" key="2">
    <source>
        <dbReference type="Proteomes" id="UP000664288"/>
    </source>
</evidence>
<dbReference type="InterPro" id="IPR050238">
    <property type="entry name" value="DNA_Rep/Repair_Clamp_Loader"/>
</dbReference>
<dbReference type="Pfam" id="PF13177">
    <property type="entry name" value="DNA_pol3_delta2"/>
    <property type="match status" value="1"/>
</dbReference>
<dbReference type="InterPro" id="IPR027417">
    <property type="entry name" value="P-loop_NTPase"/>
</dbReference>
<organism evidence="1 2">
    <name type="scientific">Jiella sonneratiae</name>
    <dbReference type="NCBI Taxonomy" id="2816856"/>
    <lineage>
        <taxon>Bacteria</taxon>
        <taxon>Pseudomonadati</taxon>
        <taxon>Pseudomonadota</taxon>
        <taxon>Alphaproteobacteria</taxon>
        <taxon>Hyphomicrobiales</taxon>
        <taxon>Aurantimonadaceae</taxon>
        <taxon>Jiella</taxon>
    </lineage>
</organism>
<dbReference type="GO" id="GO:0003887">
    <property type="term" value="F:DNA-directed DNA polymerase activity"/>
    <property type="evidence" value="ECO:0007669"/>
    <property type="project" value="UniProtKB-EC"/>
</dbReference>
<dbReference type="NCBIfam" id="NF005677">
    <property type="entry name" value="PRK07471.1"/>
    <property type="match status" value="1"/>
</dbReference>
<keyword evidence="1" id="KW-0808">Transferase</keyword>
<reference evidence="1 2" key="1">
    <citation type="submission" date="2021-03" db="EMBL/GenBank/DDBJ databases">
        <title>Whole genome sequence of Jiella sp. MQZ13P-4.</title>
        <authorList>
            <person name="Tuo L."/>
        </authorList>
    </citation>
    <scope>NUCLEOTIDE SEQUENCE [LARGE SCALE GENOMIC DNA]</scope>
    <source>
        <strain evidence="1 2">MQZ13P-4</strain>
    </source>
</reference>
<dbReference type="Gene3D" id="3.40.50.300">
    <property type="entry name" value="P-loop containing nucleotide triphosphate hydrolases"/>
    <property type="match status" value="1"/>
</dbReference>
<dbReference type="PANTHER" id="PTHR11669:SF8">
    <property type="entry name" value="DNA POLYMERASE III SUBUNIT DELTA"/>
    <property type="match status" value="1"/>
</dbReference>
<keyword evidence="1" id="KW-0548">Nucleotidyltransferase</keyword>
<name>A0ABS3IX71_9HYPH</name>
<dbReference type="PANTHER" id="PTHR11669">
    <property type="entry name" value="REPLICATION FACTOR C / DNA POLYMERASE III GAMMA-TAU SUBUNIT"/>
    <property type="match status" value="1"/>
</dbReference>
<comment type="caution">
    <text evidence="1">The sequence shown here is derived from an EMBL/GenBank/DDBJ whole genome shotgun (WGS) entry which is preliminary data.</text>
</comment>
<dbReference type="RefSeq" id="WP_207348671.1">
    <property type="nucleotide sequence ID" value="NZ_JAFMPY010000001.1"/>
</dbReference>
<keyword evidence="2" id="KW-1185">Reference proteome</keyword>
<proteinExistence type="predicted"/>
<evidence type="ECO:0000313" key="1">
    <source>
        <dbReference type="EMBL" id="MBO0902016.1"/>
    </source>
</evidence>